<evidence type="ECO:0000256" key="7">
    <source>
        <dbReference type="RuleBase" id="RU003346"/>
    </source>
</evidence>
<dbReference type="PANTHER" id="PTHR48020:SF12">
    <property type="entry name" value="PROTON MYO-INOSITOL COTRANSPORTER"/>
    <property type="match status" value="1"/>
</dbReference>
<organism evidence="10 11">
    <name type="scientific">Chitinophaga defluvii</name>
    <dbReference type="NCBI Taxonomy" id="3163343"/>
    <lineage>
        <taxon>Bacteria</taxon>
        <taxon>Pseudomonadati</taxon>
        <taxon>Bacteroidota</taxon>
        <taxon>Chitinophagia</taxon>
        <taxon>Chitinophagales</taxon>
        <taxon>Chitinophagaceae</taxon>
        <taxon>Chitinophaga</taxon>
    </lineage>
</organism>
<keyword evidence="3 7" id="KW-0813">Transport</keyword>
<feature type="transmembrane region" description="Helical" evidence="8">
    <location>
        <begin position="141"/>
        <end position="163"/>
    </location>
</feature>
<evidence type="ECO:0000256" key="2">
    <source>
        <dbReference type="ARBA" id="ARBA00010992"/>
    </source>
</evidence>
<dbReference type="InterPro" id="IPR050814">
    <property type="entry name" value="Myo-inositol_Transporter"/>
</dbReference>
<dbReference type="Gene3D" id="1.20.1250.20">
    <property type="entry name" value="MFS general substrate transporter like domains"/>
    <property type="match status" value="2"/>
</dbReference>
<evidence type="ECO:0000259" key="9">
    <source>
        <dbReference type="PROSITE" id="PS50850"/>
    </source>
</evidence>
<keyword evidence="4 8" id="KW-0812">Transmembrane</keyword>
<accession>A0ABV2SZ98</accession>
<feature type="transmembrane region" description="Helical" evidence="8">
    <location>
        <begin position="54"/>
        <end position="74"/>
    </location>
</feature>
<dbReference type="RefSeq" id="WP_354658744.1">
    <property type="nucleotide sequence ID" value="NZ_JBEXAC010000001.1"/>
</dbReference>
<dbReference type="Pfam" id="PF00083">
    <property type="entry name" value="Sugar_tr"/>
    <property type="match status" value="1"/>
</dbReference>
<dbReference type="InterPro" id="IPR003663">
    <property type="entry name" value="Sugar/inositol_transpt"/>
</dbReference>
<feature type="transmembrane region" description="Helical" evidence="8">
    <location>
        <begin position="414"/>
        <end position="432"/>
    </location>
</feature>
<evidence type="ECO:0000313" key="11">
    <source>
        <dbReference type="Proteomes" id="UP001549749"/>
    </source>
</evidence>
<evidence type="ECO:0000256" key="3">
    <source>
        <dbReference type="ARBA" id="ARBA00022448"/>
    </source>
</evidence>
<evidence type="ECO:0000256" key="1">
    <source>
        <dbReference type="ARBA" id="ARBA00004141"/>
    </source>
</evidence>
<evidence type="ECO:0000313" key="10">
    <source>
        <dbReference type="EMBL" id="MET6996096.1"/>
    </source>
</evidence>
<dbReference type="InterPro" id="IPR020846">
    <property type="entry name" value="MFS_dom"/>
</dbReference>
<feature type="transmembrane region" description="Helical" evidence="8">
    <location>
        <begin position="12"/>
        <end position="42"/>
    </location>
</feature>
<dbReference type="EMBL" id="JBEXAC010000001">
    <property type="protein sequence ID" value="MET6996096.1"/>
    <property type="molecule type" value="Genomic_DNA"/>
</dbReference>
<dbReference type="InterPro" id="IPR005829">
    <property type="entry name" value="Sugar_transporter_CS"/>
</dbReference>
<feature type="transmembrane region" description="Helical" evidence="8">
    <location>
        <begin position="169"/>
        <end position="191"/>
    </location>
</feature>
<dbReference type="PANTHER" id="PTHR48020">
    <property type="entry name" value="PROTON MYO-INOSITOL COTRANSPORTER"/>
    <property type="match status" value="1"/>
</dbReference>
<keyword evidence="6 8" id="KW-0472">Membrane</keyword>
<gene>
    <name evidence="10" type="ORF">ABR189_01890</name>
</gene>
<feature type="transmembrane region" description="Helical" evidence="8">
    <location>
        <begin position="110"/>
        <end position="129"/>
    </location>
</feature>
<dbReference type="Proteomes" id="UP001549749">
    <property type="component" value="Unassembled WGS sequence"/>
</dbReference>
<evidence type="ECO:0000256" key="5">
    <source>
        <dbReference type="ARBA" id="ARBA00022989"/>
    </source>
</evidence>
<feature type="transmembrane region" description="Helical" evidence="8">
    <location>
        <begin position="292"/>
        <end position="309"/>
    </location>
</feature>
<dbReference type="InterPro" id="IPR005828">
    <property type="entry name" value="MFS_sugar_transport-like"/>
</dbReference>
<name>A0ABV2SZ98_9BACT</name>
<reference evidence="10 11" key="1">
    <citation type="submission" date="2024-06" db="EMBL/GenBank/DDBJ databases">
        <title>Chitinophaga defluvii sp. nov., isolated from municipal sewage.</title>
        <authorList>
            <person name="Zhang L."/>
        </authorList>
    </citation>
    <scope>NUCLEOTIDE SEQUENCE [LARGE SCALE GENOMIC DNA]</scope>
    <source>
        <strain evidence="10 11">H8</strain>
    </source>
</reference>
<evidence type="ECO:0000256" key="4">
    <source>
        <dbReference type="ARBA" id="ARBA00022692"/>
    </source>
</evidence>
<sequence length="474" mass="52073">MKALNNFDKRNRFVFGVTLVASVGGFLFGFDLVIIAGALPFLEKDFHLTPALKGFAVSSAILGAIAGPLFGLWFTDRIGRKKTMMVAAVFFMLSTAGTAFARGILDFGLWRFMGGIGIGLAMMSSPIYIAELSPPEKRGVLVNVNQLSNVIGINLAVIVSYFFSFDDMGWRWMFAAQAVPVLFLMMGLMMIPESPRWLAAKKRLPEALKVLKRINTPEVAAAELDAMQKTLETETGGLHNLMQPGLRRALLVGIIIMVFSQINGVNMMLLYAPSILAEAGVSVGSHAILSSIPIYVFIFICTIAAFGLIKRFSRRGLLITSVCGMCVAHLLMAINLYLHWPPIYTLFPMLLATGAFTLGLAPLSWIIVAEIFPNRSRGKALAIVCFFLYLSSFITAQCFPMLTSWFAGKYNNTAGMYMVFAMICLSCVVFCWKMVPETKGLSLEAITSFWENNTKSNDINSDPVKADQQAIVCK</sequence>
<feature type="transmembrane region" description="Helical" evidence="8">
    <location>
        <begin position="380"/>
        <end position="402"/>
    </location>
</feature>
<comment type="similarity">
    <text evidence="2 7">Belongs to the major facilitator superfamily. Sugar transporter (TC 2.A.1.1) family.</text>
</comment>
<comment type="subcellular location">
    <subcellularLocation>
        <location evidence="1">Membrane</location>
        <topology evidence="1">Multi-pass membrane protein</topology>
    </subcellularLocation>
</comment>
<feature type="domain" description="Major facilitator superfamily (MFS) profile" evidence="9">
    <location>
        <begin position="17"/>
        <end position="439"/>
    </location>
</feature>
<feature type="transmembrane region" description="Helical" evidence="8">
    <location>
        <begin position="249"/>
        <end position="272"/>
    </location>
</feature>
<feature type="transmembrane region" description="Helical" evidence="8">
    <location>
        <begin position="86"/>
        <end position="104"/>
    </location>
</feature>
<proteinExistence type="inferred from homology"/>
<feature type="transmembrane region" description="Helical" evidence="8">
    <location>
        <begin position="346"/>
        <end position="368"/>
    </location>
</feature>
<keyword evidence="5 8" id="KW-1133">Transmembrane helix</keyword>
<dbReference type="InterPro" id="IPR036259">
    <property type="entry name" value="MFS_trans_sf"/>
</dbReference>
<comment type="caution">
    <text evidence="10">The sequence shown here is derived from an EMBL/GenBank/DDBJ whole genome shotgun (WGS) entry which is preliminary data.</text>
</comment>
<evidence type="ECO:0000256" key="6">
    <source>
        <dbReference type="ARBA" id="ARBA00023136"/>
    </source>
</evidence>
<dbReference type="PROSITE" id="PS00217">
    <property type="entry name" value="SUGAR_TRANSPORT_2"/>
    <property type="match status" value="1"/>
</dbReference>
<dbReference type="PRINTS" id="PR00171">
    <property type="entry name" value="SUGRTRNSPORT"/>
</dbReference>
<keyword evidence="11" id="KW-1185">Reference proteome</keyword>
<dbReference type="SUPFAM" id="SSF103473">
    <property type="entry name" value="MFS general substrate transporter"/>
    <property type="match status" value="1"/>
</dbReference>
<feature type="transmembrane region" description="Helical" evidence="8">
    <location>
        <begin position="316"/>
        <end position="340"/>
    </location>
</feature>
<protein>
    <submittedName>
        <fullName evidence="10">Sugar porter family MFS transporter</fullName>
    </submittedName>
</protein>
<dbReference type="PROSITE" id="PS50850">
    <property type="entry name" value="MFS"/>
    <property type="match status" value="1"/>
</dbReference>
<evidence type="ECO:0000256" key="8">
    <source>
        <dbReference type="SAM" id="Phobius"/>
    </source>
</evidence>
<dbReference type="NCBIfam" id="TIGR00879">
    <property type="entry name" value="SP"/>
    <property type="match status" value="1"/>
</dbReference>